<feature type="chain" id="PRO_5013815933" description="DUF4864 domain-containing protein" evidence="1">
    <location>
        <begin position="21"/>
        <end position="138"/>
    </location>
</feature>
<evidence type="ECO:0008006" key="4">
    <source>
        <dbReference type="Google" id="ProtNLM"/>
    </source>
</evidence>
<gene>
    <name evidence="2" type="ORF">P775_21440</name>
</gene>
<name>A0A2G8R9B9_9RHOB</name>
<dbReference type="Pfam" id="PF16156">
    <property type="entry name" value="DUF4864"/>
    <property type="match status" value="1"/>
</dbReference>
<keyword evidence="1" id="KW-0732">Signal</keyword>
<dbReference type="RefSeq" id="WP_099912738.1">
    <property type="nucleotide sequence ID" value="NZ_AWWI01000138.1"/>
</dbReference>
<keyword evidence="3" id="KW-1185">Reference proteome</keyword>
<dbReference type="EMBL" id="AWWI01000138">
    <property type="protein sequence ID" value="PIL18134.1"/>
    <property type="molecule type" value="Genomic_DNA"/>
</dbReference>
<sequence>MKHLVLALFAALFWTSAAPAQEAVARDPAIETTIQSQLDAFLRDDFVTAFSFAAPSIKGMFGTPEVFGQMVRQGYPMVWRPGDVRFTELYAEGGEMAQRVLIQDQDGRTHLLEYRLIDEGGQWRISGVQIIPQPGVAA</sequence>
<organism evidence="2 3">
    <name type="scientific">Puniceibacterium antarcticum</name>
    <dbReference type="NCBI Taxonomy" id="1206336"/>
    <lineage>
        <taxon>Bacteria</taxon>
        <taxon>Pseudomonadati</taxon>
        <taxon>Pseudomonadota</taxon>
        <taxon>Alphaproteobacteria</taxon>
        <taxon>Rhodobacterales</taxon>
        <taxon>Paracoccaceae</taxon>
        <taxon>Puniceibacterium</taxon>
    </lineage>
</organism>
<dbReference type="OrthoDB" id="9130422at2"/>
<proteinExistence type="predicted"/>
<dbReference type="Proteomes" id="UP000231259">
    <property type="component" value="Unassembled WGS sequence"/>
</dbReference>
<accession>A0A2G8R9B9</accession>
<dbReference type="InterPro" id="IPR032347">
    <property type="entry name" value="DUF4864"/>
</dbReference>
<evidence type="ECO:0000313" key="3">
    <source>
        <dbReference type="Proteomes" id="UP000231259"/>
    </source>
</evidence>
<comment type="caution">
    <text evidence="2">The sequence shown here is derived from an EMBL/GenBank/DDBJ whole genome shotgun (WGS) entry which is preliminary data.</text>
</comment>
<feature type="signal peptide" evidence="1">
    <location>
        <begin position="1"/>
        <end position="20"/>
    </location>
</feature>
<dbReference type="AlphaFoldDB" id="A0A2G8R9B9"/>
<evidence type="ECO:0000313" key="2">
    <source>
        <dbReference type="EMBL" id="PIL18134.1"/>
    </source>
</evidence>
<protein>
    <recommendedName>
        <fullName evidence="4">DUF4864 domain-containing protein</fullName>
    </recommendedName>
</protein>
<reference evidence="2 3" key="1">
    <citation type="submission" date="2013-09" db="EMBL/GenBank/DDBJ databases">
        <title>Genome sequencing of Phaeobacter antarcticus sp. nov. SM1211.</title>
        <authorList>
            <person name="Zhang X.-Y."/>
            <person name="Liu C."/>
            <person name="Chen X.-L."/>
            <person name="Xie B.-B."/>
            <person name="Qin Q.-L."/>
            <person name="Rong J.-C."/>
            <person name="Zhang Y.-Z."/>
        </authorList>
    </citation>
    <scope>NUCLEOTIDE SEQUENCE [LARGE SCALE GENOMIC DNA]</scope>
    <source>
        <strain evidence="2 3">SM1211</strain>
    </source>
</reference>
<evidence type="ECO:0000256" key="1">
    <source>
        <dbReference type="SAM" id="SignalP"/>
    </source>
</evidence>